<dbReference type="SUPFAM" id="SSF52833">
    <property type="entry name" value="Thioredoxin-like"/>
    <property type="match status" value="2"/>
</dbReference>
<dbReference type="GO" id="GO:0006749">
    <property type="term" value="P:glutathione metabolic process"/>
    <property type="evidence" value="ECO:0007669"/>
    <property type="project" value="TreeGrafter"/>
</dbReference>
<feature type="domain" description="GST N-terminal" evidence="1">
    <location>
        <begin position="181"/>
        <end position="229"/>
    </location>
</feature>
<keyword evidence="3" id="KW-1185">Reference proteome</keyword>
<organism evidence="2 3">
    <name type="scientific">Haematococcus lacustris</name>
    <name type="common">Green alga</name>
    <name type="synonym">Haematococcus pluvialis</name>
    <dbReference type="NCBI Taxonomy" id="44745"/>
    <lineage>
        <taxon>Eukaryota</taxon>
        <taxon>Viridiplantae</taxon>
        <taxon>Chlorophyta</taxon>
        <taxon>core chlorophytes</taxon>
        <taxon>Chlorophyceae</taxon>
        <taxon>CS clade</taxon>
        <taxon>Chlamydomonadales</taxon>
        <taxon>Haematococcaceae</taxon>
        <taxon>Haematococcus</taxon>
    </lineage>
</organism>
<dbReference type="InterPro" id="IPR050213">
    <property type="entry name" value="GST_superfamily"/>
</dbReference>
<sequence length="254" mass="28546">MAPHIRLIYFDIVSVPQQCRRMASVPKPLPSGRWEVRGKGGAQAHKGCGRHFITPGPLYSFCEAPKVEASTLPNTTSKDSSQSKVCPLSSLQPGKAELTRVLLNVGNVPFEDYTISREQWAELKPTMPYGQIPVLEVDGKQLAQSSAIERYAARLAGLYPQDAWEAAKVDELACFMKEWWEPFASREQWAELKPTMPYGQVPVLEVDGKQLAQSSAIERYAARLAGLYPQNAWEAAKVDELACFMQEWWELFIR</sequence>
<dbReference type="Pfam" id="PF02798">
    <property type="entry name" value="GST_N"/>
    <property type="match status" value="2"/>
</dbReference>
<evidence type="ECO:0000313" key="2">
    <source>
        <dbReference type="EMBL" id="GFH15992.1"/>
    </source>
</evidence>
<dbReference type="EMBL" id="BLLF01000930">
    <property type="protein sequence ID" value="GFH15992.1"/>
    <property type="molecule type" value="Genomic_DNA"/>
</dbReference>
<dbReference type="InterPro" id="IPR004045">
    <property type="entry name" value="Glutathione_S-Trfase_N"/>
</dbReference>
<dbReference type="InterPro" id="IPR040079">
    <property type="entry name" value="Glutathione_S-Trfase"/>
</dbReference>
<feature type="domain" description="GST N-terminal" evidence="1">
    <location>
        <begin position="83"/>
        <end position="160"/>
    </location>
</feature>
<dbReference type="Proteomes" id="UP000485058">
    <property type="component" value="Unassembled WGS sequence"/>
</dbReference>
<name>A0A699ZJR4_HAELA</name>
<comment type="caution">
    <text evidence="2">The sequence shown here is derived from an EMBL/GenBank/DDBJ whole genome shotgun (WGS) entry which is preliminary data.</text>
</comment>
<dbReference type="CDD" id="cd03039">
    <property type="entry name" value="GST_N_Sigma_like"/>
    <property type="match status" value="1"/>
</dbReference>
<dbReference type="AlphaFoldDB" id="A0A699ZJR4"/>
<dbReference type="InterPro" id="IPR036249">
    <property type="entry name" value="Thioredoxin-like_sf"/>
</dbReference>
<dbReference type="Gene3D" id="1.20.1050.130">
    <property type="match status" value="2"/>
</dbReference>
<evidence type="ECO:0000313" key="3">
    <source>
        <dbReference type="Proteomes" id="UP000485058"/>
    </source>
</evidence>
<protein>
    <recommendedName>
        <fullName evidence="1">GST N-terminal domain-containing protein</fullName>
    </recommendedName>
</protein>
<gene>
    <name evidence="2" type="ORF">HaLaN_12333</name>
</gene>
<dbReference type="SFLD" id="SFLDS00019">
    <property type="entry name" value="Glutathione_Transferase_(cytos"/>
    <property type="match status" value="1"/>
</dbReference>
<dbReference type="PROSITE" id="PS50404">
    <property type="entry name" value="GST_NTER"/>
    <property type="match status" value="2"/>
</dbReference>
<accession>A0A699ZJR4</accession>
<proteinExistence type="predicted"/>
<evidence type="ECO:0000259" key="1">
    <source>
        <dbReference type="PROSITE" id="PS50404"/>
    </source>
</evidence>
<dbReference type="GO" id="GO:0004364">
    <property type="term" value="F:glutathione transferase activity"/>
    <property type="evidence" value="ECO:0007669"/>
    <property type="project" value="TreeGrafter"/>
</dbReference>
<dbReference type="PANTHER" id="PTHR11571">
    <property type="entry name" value="GLUTATHIONE S-TRANSFERASE"/>
    <property type="match status" value="1"/>
</dbReference>
<reference evidence="2 3" key="1">
    <citation type="submission" date="2020-02" db="EMBL/GenBank/DDBJ databases">
        <title>Draft genome sequence of Haematococcus lacustris strain NIES-144.</title>
        <authorList>
            <person name="Morimoto D."/>
            <person name="Nakagawa S."/>
            <person name="Yoshida T."/>
            <person name="Sawayama S."/>
        </authorList>
    </citation>
    <scope>NUCLEOTIDE SEQUENCE [LARGE SCALE GENOMIC DNA]</scope>
    <source>
        <strain evidence="2 3">NIES-144</strain>
    </source>
</reference>